<proteinExistence type="predicted"/>
<name>A0ABN7S3J3_OIKDI</name>
<feature type="compositionally biased region" description="Polar residues" evidence="1">
    <location>
        <begin position="49"/>
        <end position="71"/>
    </location>
</feature>
<organism evidence="2 3">
    <name type="scientific">Oikopleura dioica</name>
    <name type="common">Tunicate</name>
    <dbReference type="NCBI Taxonomy" id="34765"/>
    <lineage>
        <taxon>Eukaryota</taxon>
        <taxon>Metazoa</taxon>
        <taxon>Chordata</taxon>
        <taxon>Tunicata</taxon>
        <taxon>Appendicularia</taxon>
        <taxon>Copelata</taxon>
        <taxon>Oikopleuridae</taxon>
        <taxon>Oikopleura</taxon>
    </lineage>
</organism>
<sequence>MGMQKGNKGRSSPSRSSPISSVGSGSECDSFARGQVMFVSTPRSRKFSSRSGTPNGKVQFRNRVNSASDSDGSAERFAGARFNSPPSPAAVPLPPMEWLQSVQPKPTKPASNDELCQALANNLKEMLNFKA</sequence>
<keyword evidence="3" id="KW-1185">Reference proteome</keyword>
<feature type="compositionally biased region" description="Pro residues" evidence="1">
    <location>
        <begin position="85"/>
        <end position="94"/>
    </location>
</feature>
<gene>
    <name evidence="2" type="ORF">OKIOD_LOCUS3474</name>
</gene>
<feature type="region of interest" description="Disordered" evidence="1">
    <location>
        <begin position="1"/>
        <end position="94"/>
    </location>
</feature>
<accession>A0ABN7S3J3</accession>
<protein>
    <submittedName>
        <fullName evidence="2">Oidioi.mRNA.OKI2018_I69.PAR.g11916.t1.cds</fullName>
    </submittedName>
</protein>
<dbReference type="Proteomes" id="UP001158576">
    <property type="component" value="Chromosome PAR"/>
</dbReference>
<feature type="compositionally biased region" description="Low complexity" evidence="1">
    <location>
        <begin position="9"/>
        <end position="26"/>
    </location>
</feature>
<dbReference type="EMBL" id="OU015568">
    <property type="protein sequence ID" value="CAG5088653.1"/>
    <property type="molecule type" value="Genomic_DNA"/>
</dbReference>
<evidence type="ECO:0000256" key="1">
    <source>
        <dbReference type="SAM" id="MobiDB-lite"/>
    </source>
</evidence>
<evidence type="ECO:0000313" key="2">
    <source>
        <dbReference type="EMBL" id="CAG5088653.1"/>
    </source>
</evidence>
<evidence type="ECO:0000313" key="3">
    <source>
        <dbReference type="Proteomes" id="UP001158576"/>
    </source>
</evidence>
<reference evidence="2 3" key="1">
    <citation type="submission" date="2021-04" db="EMBL/GenBank/DDBJ databases">
        <authorList>
            <person name="Bliznina A."/>
        </authorList>
    </citation>
    <scope>NUCLEOTIDE SEQUENCE [LARGE SCALE GENOMIC DNA]</scope>
</reference>